<dbReference type="AlphaFoldDB" id="A0A7C2JYF1"/>
<dbReference type="InterPro" id="IPR038637">
    <property type="entry name" value="NPCBM_sf"/>
</dbReference>
<protein>
    <recommendedName>
        <fullName evidence="2">Glycosyl hydrolase family 98 putative carbohydrate-binding module domain-containing protein</fullName>
    </recommendedName>
</protein>
<comment type="caution">
    <text evidence="3">The sequence shown here is derived from an EMBL/GenBank/DDBJ whole genome shotgun (WGS) entry which is preliminary data.</text>
</comment>
<dbReference type="InterPro" id="IPR008979">
    <property type="entry name" value="Galactose-bd-like_sf"/>
</dbReference>
<accession>A0A7C2JYF1</accession>
<feature type="signal peptide" evidence="1">
    <location>
        <begin position="1"/>
        <end position="24"/>
    </location>
</feature>
<gene>
    <name evidence="3" type="ORF">ENQ76_05580</name>
</gene>
<dbReference type="Gene3D" id="2.60.120.1060">
    <property type="entry name" value="NPCBM/NEW2 domain"/>
    <property type="match status" value="1"/>
</dbReference>
<dbReference type="InterPro" id="IPR013222">
    <property type="entry name" value="Glyco_hyd_98_carb-bd"/>
</dbReference>
<reference evidence="3" key="1">
    <citation type="journal article" date="2020" name="mSystems">
        <title>Genome- and Community-Level Interaction Insights into Carbon Utilization and Element Cycling Functions of Hydrothermarchaeota in Hydrothermal Sediment.</title>
        <authorList>
            <person name="Zhou Z."/>
            <person name="Liu Y."/>
            <person name="Xu W."/>
            <person name="Pan J."/>
            <person name="Luo Z.H."/>
            <person name="Li M."/>
        </authorList>
    </citation>
    <scope>NUCLEOTIDE SEQUENCE [LARGE SCALE GENOMIC DNA]</scope>
    <source>
        <strain evidence="3">SpSt-339</strain>
    </source>
</reference>
<evidence type="ECO:0000313" key="3">
    <source>
        <dbReference type="EMBL" id="HEN14925.1"/>
    </source>
</evidence>
<feature type="chain" id="PRO_5028107216" description="Glycosyl hydrolase family 98 putative carbohydrate-binding module domain-containing protein" evidence="1">
    <location>
        <begin position="25"/>
        <end position="405"/>
    </location>
</feature>
<dbReference type="SUPFAM" id="SSF49785">
    <property type="entry name" value="Galactose-binding domain-like"/>
    <property type="match status" value="1"/>
</dbReference>
<evidence type="ECO:0000256" key="1">
    <source>
        <dbReference type="SAM" id="SignalP"/>
    </source>
</evidence>
<dbReference type="SMART" id="SM00776">
    <property type="entry name" value="NPCBM"/>
    <property type="match status" value="1"/>
</dbReference>
<organism evidence="3">
    <name type="scientific">Schlesneria paludicola</name>
    <dbReference type="NCBI Taxonomy" id="360056"/>
    <lineage>
        <taxon>Bacteria</taxon>
        <taxon>Pseudomonadati</taxon>
        <taxon>Planctomycetota</taxon>
        <taxon>Planctomycetia</taxon>
        <taxon>Planctomycetales</taxon>
        <taxon>Planctomycetaceae</taxon>
        <taxon>Schlesneria</taxon>
    </lineage>
</organism>
<feature type="domain" description="Glycosyl hydrolase family 98 putative carbohydrate-binding module" evidence="2">
    <location>
        <begin position="258"/>
        <end position="403"/>
    </location>
</feature>
<evidence type="ECO:0000259" key="2">
    <source>
        <dbReference type="SMART" id="SM00776"/>
    </source>
</evidence>
<dbReference type="Pfam" id="PF08305">
    <property type="entry name" value="NPCBM"/>
    <property type="match status" value="1"/>
</dbReference>
<proteinExistence type="predicted"/>
<name>A0A7C2JYF1_9PLAN</name>
<sequence length="405" mass="44692">MMRTVLWLCLALQVLAAGGPQLQAADLWVEVATLTGERLTGRLRTWTAERIEVEAQTPHDIPVAETLSIRFPRHSRRIIAGRSVVLMNGDRFAADPVRCIEDRLTAAWSQAPLRPAIEFPLETVAGLLLEPPAVAADFRETLADVQRAAAGEDTVRLIAGDQLRGEFQQLEGGLLEFHTAVGPLKLDRTRVRWLALDPELGSFPKSAGNRWMVFLTDGTRLTATSCQPRADLTVQFQLPVGGRVIVPWHEIVRLQQVTERVVPLSERTPAAVEYQPYLSGVQDLVRDRSLRKSPLLVRGEEFAFGLGVRSRMAVQYDLKPGDGWFQTGVAIDDASEGAGSVRFRVELDGQVVWSSGEVTGQSPLVDTGRIDLHGARRLSLIADYGERGDVGDLADWCDPLLIRDQ</sequence>
<keyword evidence="1" id="KW-0732">Signal</keyword>
<dbReference type="EMBL" id="DSOK01000165">
    <property type="protein sequence ID" value="HEN14925.1"/>
    <property type="molecule type" value="Genomic_DNA"/>
</dbReference>